<dbReference type="Proteomes" id="UP001155604">
    <property type="component" value="Unassembled WGS sequence"/>
</dbReference>
<evidence type="ECO:0000313" key="1">
    <source>
        <dbReference type="EMBL" id="MCT7944052.1"/>
    </source>
</evidence>
<keyword evidence="2" id="KW-1185">Reference proteome</keyword>
<dbReference type="EMBL" id="JAMTCC010000002">
    <property type="protein sequence ID" value="MCT7944052.1"/>
    <property type="molecule type" value="Genomic_DNA"/>
</dbReference>
<sequence>MAQVKRSTPLRHSAWLFMCCCRNRKVSFSAEQVGDASGMPKCLANRFLRDLYREGRLTLEWKGRTGLTNRYWLNDDSPLKPQSQFAKIKANQRIWNSCRIMRNFSIEEIMVTARVARSTVKRYLNALQRAGLIRIRAIEEEMVIYHLNVDCGALAPELIDDGIYAPTKSKFYPYREAL</sequence>
<protein>
    <submittedName>
        <fullName evidence="1">Uncharacterized protein</fullName>
    </submittedName>
</protein>
<proteinExistence type="predicted"/>
<reference evidence="1" key="1">
    <citation type="journal article" date="2023" name="Int. J. Syst. Evol. Microbiol.">
        <title>&lt;i&gt;Shewanella septentrionalis&lt;/i&gt; sp. nov. and &lt;i&gt;Shewanella holmiensis&lt;/i&gt; sp. nov., isolated from Baltic Sea water and sediments.</title>
        <authorList>
            <person name="Martin-Rodriguez A.J."/>
            <person name="Thorell K."/>
            <person name="Joffre E."/>
            <person name="Jensie-Markopoulos S."/>
            <person name="Moore E.R.B."/>
            <person name="Sjoling A."/>
        </authorList>
    </citation>
    <scope>NUCLEOTIDE SEQUENCE</scope>
    <source>
        <strain evidence="1">SP1W3</strain>
    </source>
</reference>
<name>A0A9X2WS30_9GAMM</name>
<evidence type="ECO:0000313" key="2">
    <source>
        <dbReference type="Proteomes" id="UP001155604"/>
    </source>
</evidence>
<dbReference type="AlphaFoldDB" id="A0A9X2WS30"/>
<organism evidence="1 2">
    <name type="scientific">Shewanella septentrionalis</name>
    <dbReference type="NCBI Taxonomy" id="2952223"/>
    <lineage>
        <taxon>Bacteria</taxon>
        <taxon>Pseudomonadati</taxon>
        <taxon>Pseudomonadota</taxon>
        <taxon>Gammaproteobacteria</taxon>
        <taxon>Alteromonadales</taxon>
        <taxon>Shewanellaceae</taxon>
        <taxon>Shewanella</taxon>
    </lineage>
</organism>
<accession>A0A9X2WS30</accession>
<dbReference type="InterPro" id="IPR036390">
    <property type="entry name" value="WH_DNA-bd_sf"/>
</dbReference>
<gene>
    <name evidence="1" type="ORF">NE536_01535</name>
</gene>
<comment type="caution">
    <text evidence="1">The sequence shown here is derived from an EMBL/GenBank/DDBJ whole genome shotgun (WGS) entry which is preliminary data.</text>
</comment>
<dbReference type="RefSeq" id="WP_049770355.1">
    <property type="nucleotide sequence ID" value="NZ_JAMTCC010000002.1"/>
</dbReference>
<dbReference type="SUPFAM" id="SSF46785">
    <property type="entry name" value="Winged helix' DNA-binding domain"/>
    <property type="match status" value="1"/>
</dbReference>